<evidence type="ECO:0000313" key="2">
    <source>
        <dbReference type="Proteomes" id="UP000005824"/>
    </source>
</evidence>
<accession>B4CYX8</accession>
<reference evidence="1 2" key="1">
    <citation type="journal article" date="2011" name="J. Bacteriol.">
        <title>Genome sequence of Chthoniobacter flavus Ellin428, an aerobic heterotrophic soil bacterium.</title>
        <authorList>
            <person name="Kant R."/>
            <person name="van Passel M.W."/>
            <person name="Palva A."/>
            <person name="Lucas S."/>
            <person name="Lapidus A."/>
            <person name="Glavina Del Rio T."/>
            <person name="Dalin E."/>
            <person name="Tice H."/>
            <person name="Bruce D."/>
            <person name="Goodwin L."/>
            <person name="Pitluck S."/>
            <person name="Larimer F.W."/>
            <person name="Land M.L."/>
            <person name="Hauser L."/>
            <person name="Sangwan P."/>
            <person name="de Vos W.M."/>
            <person name="Janssen P.H."/>
            <person name="Smidt H."/>
        </authorList>
    </citation>
    <scope>NUCLEOTIDE SEQUENCE [LARGE SCALE GENOMIC DNA]</scope>
    <source>
        <strain evidence="1 2">Ellin428</strain>
    </source>
</reference>
<protein>
    <submittedName>
        <fullName evidence="1">Uncharacterized protein</fullName>
    </submittedName>
</protein>
<proteinExistence type="predicted"/>
<dbReference type="Proteomes" id="UP000005824">
    <property type="component" value="Unassembled WGS sequence"/>
</dbReference>
<dbReference type="AlphaFoldDB" id="B4CYX8"/>
<dbReference type="STRING" id="497964.CfE428DRAFT_1866"/>
<comment type="caution">
    <text evidence="1">The sequence shown here is derived from an EMBL/GenBank/DDBJ whole genome shotgun (WGS) entry which is preliminary data.</text>
</comment>
<gene>
    <name evidence="1" type="ORF">CfE428DRAFT_1866</name>
</gene>
<dbReference type="InParanoid" id="B4CYX8"/>
<dbReference type="EMBL" id="ABVL01000004">
    <property type="protein sequence ID" value="EDY20669.1"/>
    <property type="molecule type" value="Genomic_DNA"/>
</dbReference>
<name>B4CYX8_9BACT</name>
<evidence type="ECO:0000313" key="1">
    <source>
        <dbReference type="EMBL" id="EDY20669.1"/>
    </source>
</evidence>
<sequence length="38" mass="4222">MWQPFLSITHIMELCSDIDTDSALGAATFPVADRIQRA</sequence>
<organism evidence="1 2">
    <name type="scientific">Chthoniobacter flavus Ellin428</name>
    <dbReference type="NCBI Taxonomy" id="497964"/>
    <lineage>
        <taxon>Bacteria</taxon>
        <taxon>Pseudomonadati</taxon>
        <taxon>Verrucomicrobiota</taxon>
        <taxon>Spartobacteria</taxon>
        <taxon>Chthoniobacterales</taxon>
        <taxon>Chthoniobacteraceae</taxon>
        <taxon>Chthoniobacter</taxon>
    </lineage>
</organism>
<keyword evidence="2" id="KW-1185">Reference proteome</keyword>